<name>X0Y228_9ZZZZ</name>
<comment type="caution">
    <text evidence="1">The sequence shown here is derived from an EMBL/GenBank/DDBJ whole genome shotgun (WGS) entry which is preliminary data.</text>
</comment>
<dbReference type="EMBL" id="BARS01051919">
    <property type="protein sequence ID" value="GAG49894.1"/>
    <property type="molecule type" value="Genomic_DNA"/>
</dbReference>
<evidence type="ECO:0000313" key="1">
    <source>
        <dbReference type="EMBL" id="GAG49894.1"/>
    </source>
</evidence>
<accession>X0Y228</accession>
<reference evidence="1" key="1">
    <citation type="journal article" date="2014" name="Front. Microbiol.">
        <title>High frequency of phylogenetically diverse reductive dehalogenase-homologous genes in deep subseafloor sedimentary metagenomes.</title>
        <authorList>
            <person name="Kawai M."/>
            <person name="Futagami T."/>
            <person name="Toyoda A."/>
            <person name="Takaki Y."/>
            <person name="Nishi S."/>
            <person name="Hori S."/>
            <person name="Arai W."/>
            <person name="Tsubouchi T."/>
            <person name="Morono Y."/>
            <person name="Uchiyama I."/>
            <person name="Ito T."/>
            <person name="Fujiyama A."/>
            <person name="Inagaki F."/>
            <person name="Takami H."/>
        </authorList>
    </citation>
    <scope>NUCLEOTIDE SEQUENCE</scope>
    <source>
        <strain evidence="1">Expedition CK06-06</strain>
    </source>
</reference>
<protein>
    <submittedName>
        <fullName evidence="1">Uncharacterized protein</fullName>
    </submittedName>
</protein>
<gene>
    <name evidence="1" type="ORF">S01H1_77264</name>
</gene>
<proteinExistence type="predicted"/>
<dbReference type="AlphaFoldDB" id="X0Y228"/>
<feature type="non-terminal residue" evidence="1">
    <location>
        <position position="163"/>
    </location>
</feature>
<sequence length="163" mass="18825">MDRVKPIITDQDLEKIFKTGVELGSFNKAIHILIKAGKINNYCVSVYEKKLNELSAYKDLRLLKKARRKNTGKLALMLRKKGIEYKRIGKILKVGSADAFYLVNKGKRNEYKTIGGVHKRIYTPAEQAKKSEKLVSDWNKYNIENRFPTDETIKAFEFLNLTP</sequence>
<organism evidence="1">
    <name type="scientific">marine sediment metagenome</name>
    <dbReference type="NCBI Taxonomy" id="412755"/>
    <lineage>
        <taxon>unclassified sequences</taxon>
        <taxon>metagenomes</taxon>
        <taxon>ecological metagenomes</taxon>
    </lineage>
</organism>